<dbReference type="PROSITE" id="PS51202">
    <property type="entry name" value="RCK_C"/>
    <property type="match status" value="1"/>
</dbReference>
<comment type="caution">
    <text evidence="2">The sequence shown here is derived from an EMBL/GenBank/DDBJ whole genome shotgun (WGS) entry which is preliminary data.</text>
</comment>
<name>A0A0F3IG32_9GAMM</name>
<dbReference type="GO" id="GO:0008324">
    <property type="term" value="F:monoatomic cation transmembrane transporter activity"/>
    <property type="evidence" value="ECO:0007669"/>
    <property type="project" value="InterPro"/>
</dbReference>
<dbReference type="OrthoDB" id="5565451at2"/>
<dbReference type="GO" id="GO:0006813">
    <property type="term" value="P:potassium ion transport"/>
    <property type="evidence" value="ECO:0007669"/>
    <property type="project" value="InterPro"/>
</dbReference>
<dbReference type="PANTHER" id="PTHR43833:SF9">
    <property type="entry name" value="POTASSIUM CHANNEL PROTEIN YUGO-RELATED"/>
    <property type="match status" value="1"/>
</dbReference>
<dbReference type="InterPro" id="IPR003148">
    <property type="entry name" value="RCK_N"/>
</dbReference>
<evidence type="ECO:0000259" key="1">
    <source>
        <dbReference type="PROSITE" id="PS51202"/>
    </source>
</evidence>
<dbReference type="InterPro" id="IPR006037">
    <property type="entry name" value="RCK_C"/>
</dbReference>
<feature type="domain" description="RCK C-terminal" evidence="1">
    <location>
        <begin position="141"/>
        <end position="229"/>
    </location>
</feature>
<accession>A0A0F3IG32</accession>
<dbReference type="SUPFAM" id="SSF116726">
    <property type="entry name" value="TrkA C-terminal domain-like"/>
    <property type="match status" value="1"/>
</dbReference>
<keyword evidence="3" id="KW-1185">Reference proteome</keyword>
<dbReference type="RefSeq" id="WP_045780094.1">
    <property type="nucleotide sequence ID" value="NZ_LAJX01000193.1"/>
</dbReference>
<protein>
    <submittedName>
        <fullName evidence="2">Potassium transporter TrkA</fullName>
    </submittedName>
</protein>
<dbReference type="AlphaFoldDB" id="A0A0F3IG32"/>
<dbReference type="PATRIC" id="fig|1632867.3.peg.2177"/>
<dbReference type="SUPFAM" id="SSF51735">
    <property type="entry name" value="NAD(P)-binding Rossmann-fold domains"/>
    <property type="match status" value="1"/>
</dbReference>
<evidence type="ECO:0000313" key="2">
    <source>
        <dbReference type="EMBL" id="KJV05637.1"/>
    </source>
</evidence>
<dbReference type="Pfam" id="PF02254">
    <property type="entry name" value="TrkA_N"/>
    <property type="match status" value="1"/>
</dbReference>
<reference evidence="3" key="1">
    <citation type="submission" date="2015-03" db="EMBL/GenBank/DDBJ databases">
        <title>Draft genome sequence of a novel methanotroph (Sn10-6) isolated from flooded ricefield rhizosphere in India.</title>
        <authorList>
            <person name="Pandit P.S."/>
            <person name="Pore S.D."/>
            <person name="Arora P."/>
            <person name="Kapse N.G."/>
            <person name="Dhakephalkar P.K."/>
            <person name="Rahalkar M.C."/>
        </authorList>
    </citation>
    <scope>NUCLEOTIDE SEQUENCE [LARGE SCALE GENOMIC DNA]</scope>
    <source>
        <strain evidence="3">Sn10-6</strain>
    </source>
</reference>
<organism evidence="2 3">
    <name type="scientific">Methylocucumis oryzae</name>
    <dbReference type="NCBI Taxonomy" id="1632867"/>
    <lineage>
        <taxon>Bacteria</taxon>
        <taxon>Pseudomonadati</taxon>
        <taxon>Pseudomonadota</taxon>
        <taxon>Gammaproteobacteria</taxon>
        <taxon>Methylococcales</taxon>
        <taxon>Methylococcaceae</taxon>
        <taxon>Methylocucumis</taxon>
    </lineage>
</organism>
<dbReference type="Proteomes" id="UP000033684">
    <property type="component" value="Unassembled WGS sequence"/>
</dbReference>
<dbReference type="EMBL" id="LAJX01000193">
    <property type="protein sequence ID" value="KJV05637.1"/>
    <property type="molecule type" value="Genomic_DNA"/>
</dbReference>
<gene>
    <name evidence="2" type="ORF">VZ94_16715</name>
</gene>
<dbReference type="InterPro" id="IPR050721">
    <property type="entry name" value="Trk_Ktr_HKT_K-transport"/>
</dbReference>
<evidence type="ECO:0000313" key="3">
    <source>
        <dbReference type="Proteomes" id="UP000033684"/>
    </source>
</evidence>
<sequence>MKSIAIFGYSVMALEVMARLQQSLNKVVFVAQNANEATTVANLGYPTRMLDFRNDEQLEALGIGSTIDVIFCFYPNDSDNVFLTLSARALDVELTIIAMVESPDAAEKLLAAGANKIIDPYEICGQKTHEMLIRPDISTLLDHTVFGQQDLNLAQVEIPAGSYLANTHIRELNLNTSHNLLLIGVVDKELGEQIFFAIDGTEHHLDAGDILIVLGIASEIQAFKRDLLISVVN</sequence>
<dbReference type="PANTHER" id="PTHR43833">
    <property type="entry name" value="POTASSIUM CHANNEL PROTEIN 2-RELATED-RELATED"/>
    <property type="match status" value="1"/>
</dbReference>
<dbReference type="Gene3D" id="3.40.50.720">
    <property type="entry name" value="NAD(P)-binding Rossmann-like Domain"/>
    <property type="match status" value="1"/>
</dbReference>
<proteinExistence type="predicted"/>
<dbReference type="Pfam" id="PF02080">
    <property type="entry name" value="TrkA_C"/>
    <property type="match status" value="1"/>
</dbReference>
<dbReference type="Gene3D" id="3.30.70.1450">
    <property type="entry name" value="Regulator of K+ conductance, C-terminal domain"/>
    <property type="match status" value="1"/>
</dbReference>
<dbReference type="InterPro" id="IPR036721">
    <property type="entry name" value="RCK_C_sf"/>
</dbReference>
<dbReference type="InterPro" id="IPR036291">
    <property type="entry name" value="NAD(P)-bd_dom_sf"/>
</dbReference>
<reference evidence="2 3" key="2">
    <citation type="journal article" date="2016" name="Microb. Ecol.">
        <title>Genome Characteristics of a Novel Type I Methanotroph (Sn10-6) Isolated from a Flooded Indian Rice Field.</title>
        <authorList>
            <person name="Rahalkar M.C."/>
            <person name="Pandit P.S."/>
            <person name="Dhakephalkar P.K."/>
            <person name="Pore S."/>
            <person name="Arora P."/>
            <person name="Kapse N."/>
        </authorList>
    </citation>
    <scope>NUCLEOTIDE SEQUENCE [LARGE SCALE GENOMIC DNA]</scope>
    <source>
        <strain evidence="2 3">Sn10-6</strain>
    </source>
</reference>